<accession>A0A0V0G2Y3</accession>
<evidence type="ECO:0000313" key="1">
    <source>
        <dbReference type="EMBL" id="JAP02441.1"/>
    </source>
</evidence>
<dbReference type="AlphaFoldDB" id="A0A0V0G2Y3"/>
<dbReference type="EMBL" id="GECL01003683">
    <property type="protein sequence ID" value="JAP02441.1"/>
    <property type="molecule type" value="Transcribed_RNA"/>
</dbReference>
<name>A0A0V0G2Y3_TRIDM</name>
<protein>
    <submittedName>
        <fullName evidence="1">Uncharacterized protein</fullName>
    </submittedName>
</protein>
<feature type="non-terminal residue" evidence="1">
    <location>
        <position position="1"/>
    </location>
</feature>
<organism evidence="1">
    <name type="scientific">Triatoma dimidiata</name>
    <name type="common">Kissing bug</name>
    <name type="synonym">Meccus dimidiatus</name>
    <dbReference type="NCBI Taxonomy" id="72491"/>
    <lineage>
        <taxon>Eukaryota</taxon>
        <taxon>Metazoa</taxon>
        <taxon>Ecdysozoa</taxon>
        <taxon>Arthropoda</taxon>
        <taxon>Hexapoda</taxon>
        <taxon>Insecta</taxon>
        <taxon>Pterygota</taxon>
        <taxon>Neoptera</taxon>
        <taxon>Paraneoptera</taxon>
        <taxon>Hemiptera</taxon>
        <taxon>Heteroptera</taxon>
        <taxon>Panheteroptera</taxon>
        <taxon>Cimicomorpha</taxon>
        <taxon>Reduviidae</taxon>
        <taxon>Triatominae</taxon>
        <taxon>Triatoma</taxon>
    </lineage>
</organism>
<reference evidence="1" key="1">
    <citation type="journal article" date="2018" name="J. Proteomics">
        <title>Exploring the molecular complexity of Triatoma dimidiata sialome.</title>
        <authorList>
            <person name="Santiago P.B."/>
            <person name="de Araujo C.N."/>
            <person name="Charneau S."/>
            <person name="Bastos I.M.D."/>
            <person name="Assumpcao T.C.F."/>
            <person name="Queiroz R.M.L."/>
            <person name="Praca Y.R."/>
            <person name="Cordeiro T.M."/>
            <person name="Garcia C.H.S."/>
            <person name="da Silva I.G."/>
            <person name="Raiol T."/>
            <person name="Motta F.N."/>
            <person name="de Araujo Oliveira J.V."/>
            <person name="de Sousa M.V."/>
            <person name="Ribeiro J.M.C."/>
            <person name="de Santana J.M."/>
        </authorList>
    </citation>
    <scope>NUCLEOTIDE SEQUENCE</scope>
    <source>
        <strain evidence="1">Santander</strain>
        <tissue evidence="1">Salivary glands</tissue>
    </source>
</reference>
<sequence>DEERFKFKPAKVIGNLAKGVKSVFKRVGFGARQAMNAGLSLLRKMVITISPLQCEETTCKSCLIFKVPKENSFCVTMRFLKTDVAYLVVAGEVNQTPKFEKKIKLGDVPTCVNVGGRLGKICLKSIEGHAELISGQANINFCLGVLIEKINVGCKFCATYANKKLKVRAKPQIFAGTTSDDGEIVQLDQNGDVKTLGAEEFEVD</sequence>
<proteinExistence type="predicted"/>